<feature type="region of interest" description="Disordered" evidence="5">
    <location>
        <begin position="1"/>
        <end position="30"/>
    </location>
</feature>
<dbReference type="EMBL" id="VIWT01000003">
    <property type="protein sequence ID" value="TWF90432.1"/>
    <property type="molecule type" value="Genomic_DNA"/>
</dbReference>
<dbReference type="OrthoDB" id="8688418at2"/>
<evidence type="ECO:0000256" key="2">
    <source>
        <dbReference type="ARBA" id="ARBA00023125"/>
    </source>
</evidence>
<dbReference type="PANTHER" id="PTHR30055">
    <property type="entry name" value="HTH-TYPE TRANSCRIPTIONAL REGULATOR RUTR"/>
    <property type="match status" value="1"/>
</dbReference>
<evidence type="ECO:0000259" key="6">
    <source>
        <dbReference type="PROSITE" id="PS50977"/>
    </source>
</evidence>
<gene>
    <name evidence="7" type="ORF">FHX73_13479</name>
</gene>
<sequence length="212" mass="23649">MVPSTLPGMGSTASQRTDEPQDRRERRRTATRERVLAAALELFANQGYAATTYDHIADHADVGRQTAFNHFRHKEDFVHAWIQRRHDQLDRQDELDAAIAGKTALQALTDGLRSLAELNEKDYLLAKELFDGGVLQSAFGLGSETPNSFVAAITRGQQRGEIRPDLDPAELADTVYDCYLAALGRWLRHDRAFGLGELLLDRLSVLSDGFRA</sequence>
<dbReference type="AlphaFoldDB" id="A0A561TTH8"/>
<dbReference type="SUPFAM" id="SSF46689">
    <property type="entry name" value="Homeodomain-like"/>
    <property type="match status" value="1"/>
</dbReference>
<proteinExistence type="predicted"/>
<dbReference type="Gene3D" id="1.10.357.10">
    <property type="entry name" value="Tetracycline Repressor, domain 2"/>
    <property type="match status" value="1"/>
</dbReference>
<dbReference type="PROSITE" id="PS50977">
    <property type="entry name" value="HTH_TETR_2"/>
    <property type="match status" value="1"/>
</dbReference>
<dbReference type="InterPro" id="IPR050109">
    <property type="entry name" value="HTH-type_TetR-like_transc_reg"/>
</dbReference>
<feature type="domain" description="HTH tetR-type" evidence="6">
    <location>
        <begin position="29"/>
        <end position="89"/>
    </location>
</feature>
<dbReference type="InterPro" id="IPR009057">
    <property type="entry name" value="Homeodomain-like_sf"/>
</dbReference>
<evidence type="ECO:0000313" key="8">
    <source>
        <dbReference type="Proteomes" id="UP000317940"/>
    </source>
</evidence>
<dbReference type="PRINTS" id="PR00455">
    <property type="entry name" value="HTHTETR"/>
</dbReference>
<evidence type="ECO:0000256" key="4">
    <source>
        <dbReference type="PROSITE-ProRule" id="PRU00335"/>
    </source>
</evidence>
<reference evidence="7 8" key="1">
    <citation type="submission" date="2019-06" db="EMBL/GenBank/DDBJ databases">
        <title>Sequencing the genomes of 1000 actinobacteria strains.</title>
        <authorList>
            <person name="Klenk H.-P."/>
        </authorList>
    </citation>
    <scope>NUCLEOTIDE SEQUENCE [LARGE SCALE GENOMIC DNA]</scope>
    <source>
        <strain evidence="7 8">DSM 44826</strain>
    </source>
</reference>
<dbReference type="Proteomes" id="UP000317940">
    <property type="component" value="Unassembled WGS sequence"/>
</dbReference>
<evidence type="ECO:0000256" key="5">
    <source>
        <dbReference type="SAM" id="MobiDB-lite"/>
    </source>
</evidence>
<name>A0A561TTH8_9ACTN</name>
<dbReference type="SUPFAM" id="SSF48498">
    <property type="entry name" value="Tetracyclin repressor-like, C-terminal domain"/>
    <property type="match status" value="1"/>
</dbReference>
<evidence type="ECO:0000313" key="7">
    <source>
        <dbReference type="EMBL" id="TWF90432.1"/>
    </source>
</evidence>
<dbReference type="GO" id="GO:0003700">
    <property type="term" value="F:DNA-binding transcription factor activity"/>
    <property type="evidence" value="ECO:0007669"/>
    <property type="project" value="TreeGrafter"/>
</dbReference>
<keyword evidence="3" id="KW-0804">Transcription</keyword>
<protein>
    <submittedName>
        <fullName evidence="7">TetR family transcriptional regulator</fullName>
    </submittedName>
</protein>
<evidence type="ECO:0000256" key="1">
    <source>
        <dbReference type="ARBA" id="ARBA00023015"/>
    </source>
</evidence>
<keyword evidence="1" id="KW-0805">Transcription regulation</keyword>
<keyword evidence="2 4" id="KW-0238">DNA-binding</keyword>
<dbReference type="PANTHER" id="PTHR30055:SF234">
    <property type="entry name" value="HTH-TYPE TRANSCRIPTIONAL REGULATOR BETI"/>
    <property type="match status" value="1"/>
</dbReference>
<organism evidence="7 8">
    <name type="scientific">Kitasatospora viridis</name>
    <dbReference type="NCBI Taxonomy" id="281105"/>
    <lineage>
        <taxon>Bacteria</taxon>
        <taxon>Bacillati</taxon>
        <taxon>Actinomycetota</taxon>
        <taxon>Actinomycetes</taxon>
        <taxon>Kitasatosporales</taxon>
        <taxon>Streptomycetaceae</taxon>
        <taxon>Kitasatospora</taxon>
    </lineage>
</organism>
<dbReference type="InterPro" id="IPR036271">
    <property type="entry name" value="Tet_transcr_reg_TetR-rel_C_sf"/>
</dbReference>
<feature type="compositionally biased region" description="Basic and acidic residues" evidence="5">
    <location>
        <begin position="16"/>
        <end position="30"/>
    </location>
</feature>
<dbReference type="GO" id="GO:0000976">
    <property type="term" value="F:transcription cis-regulatory region binding"/>
    <property type="evidence" value="ECO:0007669"/>
    <property type="project" value="TreeGrafter"/>
</dbReference>
<comment type="caution">
    <text evidence="7">The sequence shown here is derived from an EMBL/GenBank/DDBJ whole genome shotgun (WGS) entry which is preliminary data.</text>
</comment>
<dbReference type="Pfam" id="PF00440">
    <property type="entry name" value="TetR_N"/>
    <property type="match status" value="1"/>
</dbReference>
<keyword evidence="8" id="KW-1185">Reference proteome</keyword>
<accession>A0A561TTH8</accession>
<evidence type="ECO:0000256" key="3">
    <source>
        <dbReference type="ARBA" id="ARBA00023163"/>
    </source>
</evidence>
<dbReference type="InterPro" id="IPR001647">
    <property type="entry name" value="HTH_TetR"/>
</dbReference>
<feature type="DNA-binding region" description="H-T-H motif" evidence="4">
    <location>
        <begin position="52"/>
        <end position="71"/>
    </location>
</feature>